<name>A0A9N8HJW6_9STRA</name>
<feature type="region of interest" description="Disordered" evidence="4">
    <location>
        <begin position="103"/>
        <end position="129"/>
    </location>
</feature>
<feature type="region of interest" description="Disordered" evidence="4">
    <location>
        <begin position="1"/>
        <end position="22"/>
    </location>
</feature>
<evidence type="ECO:0000313" key="6">
    <source>
        <dbReference type="EMBL" id="CAB9513193.1"/>
    </source>
</evidence>
<dbReference type="EMBL" id="CAICTM010000576">
    <property type="protein sequence ID" value="CAB9513193.1"/>
    <property type="molecule type" value="Genomic_DNA"/>
</dbReference>
<proteinExistence type="predicted"/>
<evidence type="ECO:0000256" key="2">
    <source>
        <dbReference type="ARBA" id="ARBA00022679"/>
    </source>
</evidence>
<sequence length="267" mass="29954">MESTPSLLETTSTNTQESVGSDAAVPPLHLLLDAGYGIPREARPRQEKVLAIAKQIANFLAWQCQQQDSSCSLRAPVTVVGCPNDDMKTALLERLKQLWGDTTEIGRQSAERPTTVGEESSGNKRLPPHFSFAKDLEHSNELLQNAVYLSPDASSALDPCGAPPSKVIVGLLIDRRIQPNRSLNRSEKLEIPPRRWPMEVIEDYHHPQEPLNVDTILEALQQWSWNHEGSSTTQERHVQDDTPFRRASLQAFQHHAQRHPARPKHKP</sequence>
<keyword evidence="7" id="KW-1185">Reference proteome</keyword>
<evidence type="ECO:0000259" key="5">
    <source>
        <dbReference type="PROSITE" id="PS51675"/>
    </source>
</evidence>
<organism evidence="6 7">
    <name type="scientific">Seminavis robusta</name>
    <dbReference type="NCBI Taxonomy" id="568900"/>
    <lineage>
        <taxon>Eukaryota</taxon>
        <taxon>Sar</taxon>
        <taxon>Stramenopiles</taxon>
        <taxon>Ochrophyta</taxon>
        <taxon>Bacillariophyta</taxon>
        <taxon>Bacillariophyceae</taxon>
        <taxon>Bacillariophycidae</taxon>
        <taxon>Naviculales</taxon>
        <taxon>Naviculaceae</taxon>
        <taxon>Seminavis</taxon>
    </lineage>
</organism>
<dbReference type="InterPro" id="IPR038459">
    <property type="entry name" value="MT_TRM10-typ_sf"/>
</dbReference>
<evidence type="ECO:0000313" key="7">
    <source>
        <dbReference type="Proteomes" id="UP001153069"/>
    </source>
</evidence>
<feature type="compositionally biased region" description="Basic residues" evidence="4">
    <location>
        <begin position="255"/>
        <end position="267"/>
    </location>
</feature>
<accession>A0A9N8HJW6</accession>
<feature type="compositionally biased region" description="Basic and acidic residues" evidence="4">
    <location>
        <begin position="234"/>
        <end position="244"/>
    </location>
</feature>
<dbReference type="GO" id="GO:0008168">
    <property type="term" value="F:methyltransferase activity"/>
    <property type="evidence" value="ECO:0007669"/>
    <property type="project" value="UniProtKB-KW"/>
</dbReference>
<reference evidence="6" key="1">
    <citation type="submission" date="2020-06" db="EMBL/GenBank/DDBJ databases">
        <authorList>
            <consortium name="Plant Systems Biology data submission"/>
        </authorList>
    </citation>
    <scope>NUCLEOTIDE SEQUENCE</scope>
    <source>
        <strain evidence="6">D6</strain>
    </source>
</reference>
<evidence type="ECO:0000256" key="3">
    <source>
        <dbReference type="ARBA" id="ARBA00022691"/>
    </source>
</evidence>
<keyword evidence="1" id="KW-0489">Methyltransferase</keyword>
<dbReference type="Proteomes" id="UP001153069">
    <property type="component" value="Unassembled WGS sequence"/>
</dbReference>
<feature type="region of interest" description="Disordered" evidence="4">
    <location>
        <begin position="227"/>
        <end position="267"/>
    </location>
</feature>
<dbReference type="GO" id="GO:0032259">
    <property type="term" value="P:methylation"/>
    <property type="evidence" value="ECO:0007669"/>
    <property type="project" value="UniProtKB-KW"/>
</dbReference>
<dbReference type="InterPro" id="IPR028564">
    <property type="entry name" value="MT_TRM10-typ"/>
</dbReference>
<evidence type="ECO:0000256" key="4">
    <source>
        <dbReference type="SAM" id="MobiDB-lite"/>
    </source>
</evidence>
<dbReference type="AlphaFoldDB" id="A0A9N8HJW6"/>
<feature type="compositionally biased region" description="Low complexity" evidence="4">
    <location>
        <begin position="1"/>
        <end position="15"/>
    </location>
</feature>
<protein>
    <recommendedName>
        <fullName evidence="5">SAM-dependent MTase TRM10-type domain-containing protein</fullName>
    </recommendedName>
</protein>
<dbReference type="OrthoDB" id="278300at2759"/>
<dbReference type="PROSITE" id="PS51675">
    <property type="entry name" value="SAM_MT_TRM10"/>
    <property type="match status" value="1"/>
</dbReference>
<evidence type="ECO:0000256" key="1">
    <source>
        <dbReference type="ARBA" id="ARBA00022603"/>
    </source>
</evidence>
<gene>
    <name evidence="6" type="ORF">SEMRO_577_G169640.1</name>
</gene>
<keyword evidence="2" id="KW-0808">Transferase</keyword>
<feature type="domain" description="SAM-dependent MTase TRM10-type" evidence="5">
    <location>
        <begin position="63"/>
        <end position="249"/>
    </location>
</feature>
<keyword evidence="3" id="KW-0949">S-adenosyl-L-methionine</keyword>
<dbReference type="Gene3D" id="3.40.1280.30">
    <property type="match status" value="1"/>
</dbReference>
<comment type="caution">
    <text evidence="6">The sequence shown here is derived from an EMBL/GenBank/DDBJ whole genome shotgun (WGS) entry which is preliminary data.</text>
</comment>